<dbReference type="SUPFAM" id="SSF57701">
    <property type="entry name" value="Zn2/Cys6 DNA-binding domain"/>
    <property type="match status" value="1"/>
</dbReference>
<dbReference type="CDD" id="cd12148">
    <property type="entry name" value="fungal_TF_MHR"/>
    <property type="match status" value="1"/>
</dbReference>
<dbReference type="AlphaFoldDB" id="A0A165DJX7"/>
<evidence type="ECO:0000256" key="4">
    <source>
        <dbReference type="SAM" id="MobiDB-lite"/>
    </source>
</evidence>
<feature type="domain" description="Zn(2)-C6 fungal-type" evidence="6">
    <location>
        <begin position="20"/>
        <end position="49"/>
    </location>
</feature>
<dbReference type="Proteomes" id="UP000077266">
    <property type="component" value="Unassembled WGS sequence"/>
</dbReference>
<dbReference type="Pfam" id="PF04082">
    <property type="entry name" value="Fungal_trans"/>
    <property type="match status" value="1"/>
</dbReference>
<dbReference type="OrthoDB" id="424974at2759"/>
<keyword evidence="5" id="KW-1133">Transmembrane helix</keyword>
<dbReference type="PANTHER" id="PTHR31001:SF56">
    <property type="entry name" value="ZN(2)-C6 FUNGAL-TYPE DOMAIN-CONTAINING PROTEIN"/>
    <property type="match status" value="1"/>
</dbReference>
<dbReference type="EMBL" id="KV426213">
    <property type="protein sequence ID" value="KZV84725.1"/>
    <property type="molecule type" value="Genomic_DNA"/>
</dbReference>
<gene>
    <name evidence="7" type="ORF">EXIGLDRAFT_841970</name>
</gene>
<dbReference type="PROSITE" id="PS50048">
    <property type="entry name" value="ZN2_CY6_FUNGAL_2"/>
    <property type="match status" value="1"/>
</dbReference>
<dbReference type="InterPro" id="IPR036864">
    <property type="entry name" value="Zn2-C6_fun-type_DNA-bd_sf"/>
</dbReference>
<sequence length="709" mass="78304">MTTSNLQSVQPEGSHRKGTTCAECKRLKLKCDKRVPCSSCTKRGCTNVCPGGTLVKGYAQGKRLVLTDARHLHEKIDIMQKRVTELQSAIAAAKSSGSTPSSGRSGPSPPKTTVVDDDVSRSFGMMTLGDQTLWFGPNAASDYFVWSQEVLANSNDPFGWKTNLCEYFEEAAPGCPLIRGREDEMRILEDCLPPRRVAITLSNAYFAHSAWMFGAVLHEEMLAMLAALYPGPDDDEKPVIDGLSLHEVAVVYAVLSLAALLDPDEEPQRDLAYNYFDLATIALGIDSCIEHPTIHAVRALHLCGWFLQVADDHGGMGKAYGLTGLACQLCKGLGVHRDDSHWKLPDPDRQIRRRLVWDIVWYNVWVAESLGRPPGISPRHFDARLPVDKEASFDDTGEWHQSYMAWTHAFTSQCMLRALDEAFGVHAVSYAAILRLDHIIRELPLSETLRGDAFDAPYDPNQPLITRMQRVATQILPQKLLLYIHRGFFAKAMAESPDDPLRSRYYESTVAVFRASMQLGATIRNLGAQFPFCKRFPYLWGAGFNAAIILAALIIRSPRCQLASAAWMEFDAIFNTLDAVAPKLLTISRVMPSLRKLRQKSIASRASCEGRPKTPTAVDLDDAEVAFIYGTTRVVVKGITPSPPSDPDPEPEMLDAGVVQEGEGDFMTQEDMEFLQSLGAGGGAGAEVGMEQDLPTSWEAFMNEMGLRE</sequence>
<evidence type="ECO:0000256" key="5">
    <source>
        <dbReference type="SAM" id="Phobius"/>
    </source>
</evidence>
<dbReference type="CDD" id="cd00067">
    <property type="entry name" value="GAL4"/>
    <property type="match status" value="1"/>
</dbReference>
<dbReference type="GO" id="GO:0000981">
    <property type="term" value="F:DNA-binding transcription factor activity, RNA polymerase II-specific"/>
    <property type="evidence" value="ECO:0007669"/>
    <property type="project" value="InterPro"/>
</dbReference>
<dbReference type="STRING" id="1314781.A0A165DJX7"/>
<keyword evidence="5" id="KW-0472">Membrane</keyword>
<feature type="compositionally biased region" description="Low complexity" evidence="4">
    <location>
        <begin position="94"/>
        <end position="106"/>
    </location>
</feature>
<dbReference type="SMART" id="SM00066">
    <property type="entry name" value="GAL4"/>
    <property type="match status" value="1"/>
</dbReference>
<dbReference type="PANTHER" id="PTHR31001">
    <property type="entry name" value="UNCHARACTERIZED TRANSCRIPTIONAL REGULATORY PROTEIN"/>
    <property type="match status" value="1"/>
</dbReference>
<evidence type="ECO:0000313" key="8">
    <source>
        <dbReference type="Proteomes" id="UP000077266"/>
    </source>
</evidence>
<dbReference type="InterPro" id="IPR050613">
    <property type="entry name" value="Sec_Metabolite_Reg"/>
</dbReference>
<dbReference type="InParanoid" id="A0A165DJX7"/>
<dbReference type="GO" id="GO:0008270">
    <property type="term" value="F:zinc ion binding"/>
    <property type="evidence" value="ECO:0007669"/>
    <property type="project" value="InterPro"/>
</dbReference>
<dbReference type="InterPro" id="IPR001138">
    <property type="entry name" value="Zn2Cys6_DnaBD"/>
</dbReference>
<feature type="region of interest" description="Disordered" evidence="4">
    <location>
        <begin position="89"/>
        <end position="116"/>
    </location>
</feature>
<reference evidence="7 8" key="1">
    <citation type="journal article" date="2016" name="Mol. Biol. Evol.">
        <title>Comparative Genomics of Early-Diverging Mushroom-Forming Fungi Provides Insights into the Origins of Lignocellulose Decay Capabilities.</title>
        <authorList>
            <person name="Nagy L.G."/>
            <person name="Riley R."/>
            <person name="Tritt A."/>
            <person name="Adam C."/>
            <person name="Daum C."/>
            <person name="Floudas D."/>
            <person name="Sun H."/>
            <person name="Yadav J.S."/>
            <person name="Pangilinan J."/>
            <person name="Larsson K.H."/>
            <person name="Matsuura K."/>
            <person name="Barry K."/>
            <person name="Labutti K."/>
            <person name="Kuo R."/>
            <person name="Ohm R.A."/>
            <person name="Bhattacharya S.S."/>
            <person name="Shirouzu T."/>
            <person name="Yoshinaga Y."/>
            <person name="Martin F.M."/>
            <person name="Grigoriev I.V."/>
            <person name="Hibbett D.S."/>
        </authorList>
    </citation>
    <scope>NUCLEOTIDE SEQUENCE [LARGE SCALE GENOMIC DNA]</scope>
    <source>
        <strain evidence="7 8">HHB12029</strain>
    </source>
</reference>
<evidence type="ECO:0000256" key="1">
    <source>
        <dbReference type="ARBA" id="ARBA00004123"/>
    </source>
</evidence>
<dbReference type="GO" id="GO:0005634">
    <property type="term" value="C:nucleus"/>
    <property type="evidence" value="ECO:0007669"/>
    <property type="project" value="UniProtKB-SubCell"/>
</dbReference>
<organism evidence="7 8">
    <name type="scientific">Exidia glandulosa HHB12029</name>
    <dbReference type="NCBI Taxonomy" id="1314781"/>
    <lineage>
        <taxon>Eukaryota</taxon>
        <taxon>Fungi</taxon>
        <taxon>Dikarya</taxon>
        <taxon>Basidiomycota</taxon>
        <taxon>Agaricomycotina</taxon>
        <taxon>Agaricomycetes</taxon>
        <taxon>Auriculariales</taxon>
        <taxon>Exidiaceae</taxon>
        <taxon>Exidia</taxon>
    </lineage>
</organism>
<proteinExistence type="predicted"/>
<keyword evidence="3" id="KW-0539">Nucleus</keyword>
<keyword evidence="5" id="KW-0812">Transmembrane</keyword>
<evidence type="ECO:0000256" key="2">
    <source>
        <dbReference type="ARBA" id="ARBA00022723"/>
    </source>
</evidence>
<dbReference type="Gene3D" id="4.10.240.10">
    <property type="entry name" value="Zn(2)-C6 fungal-type DNA-binding domain"/>
    <property type="match status" value="1"/>
</dbReference>
<dbReference type="SMART" id="SM00906">
    <property type="entry name" value="Fungal_trans"/>
    <property type="match status" value="1"/>
</dbReference>
<feature type="transmembrane region" description="Helical" evidence="5">
    <location>
        <begin position="538"/>
        <end position="555"/>
    </location>
</feature>
<dbReference type="PROSITE" id="PS00463">
    <property type="entry name" value="ZN2_CY6_FUNGAL_1"/>
    <property type="match status" value="1"/>
</dbReference>
<accession>A0A165DJX7</accession>
<protein>
    <recommendedName>
        <fullName evidence="6">Zn(2)-C6 fungal-type domain-containing protein</fullName>
    </recommendedName>
</protein>
<name>A0A165DJX7_EXIGL</name>
<keyword evidence="2" id="KW-0479">Metal-binding</keyword>
<dbReference type="GO" id="GO:0006351">
    <property type="term" value="P:DNA-templated transcription"/>
    <property type="evidence" value="ECO:0007669"/>
    <property type="project" value="InterPro"/>
</dbReference>
<dbReference type="GO" id="GO:0003677">
    <property type="term" value="F:DNA binding"/>
    <property type="evidence" value="ECO:0007669"/>
    <property type="project" value="InterPro"/>
</dbReference>
<keyword evidence="8" id="KW-1185">Reference proteome</keyword>
<evidence type="ECO:0000259" key="6">
    <source>
        <dbReference type="PROSITE" id="PS50048"/>
    </source>
</evidence>
<comment type="subcellular location">
    <subcellularLocation>
        <location evidence="1">Nucleus</location>
    </subcellularLocation>
</comment>
<evidence type="ECO:0000313" key="7">
    <source>
        <dbReference type="EMBL" id="KZV84725.1"/>
    </source>
</evidence>
<evidence type="ECO:0000256" key="3">
    <source>
        <dbReference type="ARBA" id="ARBA00023242"/>
    </source>
</evidence>
<dbReference type="InterPro" id="IPR007219">
    <property type="entry name" value="XnlR_reg_dom"/>
</dbReference>